<evidence type="ECO:0000256" key="13">
    <source>
        <dbReference type="ARBA" id="ARBA00022993"/>
    </source>
</evidence>
<dbReference type="Gene3D" id="3.30.420.40">
    <property type="match status" value="1"/>
</dbReference>
<sequence length="240" mass="27011">MKNLIIDIGNSRIKSALFSGEDLLWEKSFQELAEARQFWQSQSFDHCMISSVRWSEKELESSLDFPFNFLTHSTRFPIRNGYETPQTLGLDRMAAAVGAWSLSGERPCLSVDLGSCMTFEFVDENNVYQGGAISPGLQMRARAMHEFTARLPLIEVKEKISSPLGKKTIDGLKSGIWYGMAYEIEGQIRHYLAENPDLQVFICGGDSQIFDSLAKAHIFVVPNLVLCGLNCILNHHVEQN</sequence>
<comment type="catalytic activity">
    <reaction evidence="1 16">
        <text>(R)-pantothenate + ATP = (R)-4'-phosphopantothenate + ADP + H(+)</text>
        <dbReference type="Rhea" id="RHEA:16373"/>
        <dbReference type="ChEBI" id="CHEBI:10986"/>
        <dbReference type="ChEBI" id="CHEBI:15378"/>
        <dbReference type="ChEBI" id="CHEBI:29032"/>
        <dbReference type="ChEBI" id="CHEBI:30616"/>
        <dbReference type="ChEBI" id="CHEBI:456216"/>
        <dbReference type="EC" id="2.7.1.33"/>
    </reaction>
</comment>
<dbReference type="EMBL" id="LJXT01000087">
    <property type="protein sequence ID" value="KPQ13529.1"/>
    <property type="molecule type" value="Genomic_DNA"/>
</dbReference>
<comment type="function">
    <text evidence="16">Catalyzes the phosphorylation of pantothenate (Pan), the first step in CoA biosynthesis.</text>
</comment>
<feature type="binding site" evidence="16">
    <location>
        <position position="115"/>
    </location>
    <ligand>
        <name>ATP</name>
        <dbReference type="ChEBI" id="CHEBI:30616"/>
    </ligand>
</feature>
<comment type="pathway">
    <text evidence="4 16">Cofactor biosynthesis; coenzyme A biosynthesis; CoA from (R)-pantothenate: step 1/5.</text>
</comment>
<dbReference type="Proteomes" id="UP000050421">
    <property type="component" value="Unassembled WGS sequence"/>
</dbReference>
<dbReference type="GO" id="GO:0015937">
    <property type="term" value="P:coenzyme A biosynthetic process"/>
    <property type="evidence" value="ECO:0007669"/>
    <property type="project" value="UniProtKB-UniRule"/>
</dbReference>
<proteinExistence type="inferred from homology"/>
<evidence type="ECO:0000256" key="10">
    <source>
        <dbReference type="ARBA" id="ARBA00022777"/>
    </source>
</evidence>
<evidence type="ECO:0000313" key="18">
    <source>
        <dbReference type="Proteomes" id="UP000050421"/>
    </source>
</evidence>
<keyword evidence="16" id="KW-0479">Metal-binding</keyword>
<dbReference type="GO" id="GO:0004594">
    <property type="term" value="F:pantothenate kinase activity"/>
    <property type="evidence" value="ECO:0007669"/>
    <property type="project" value="UniProtKB-UniRule"/>
</dbReference>
<keyword evidence="8 16" id="KW-0808">Transferase</keyword>
<evidence type="ECO:0000256" key="5">
    <source>
        <dbReference type="ARBA" id="ARBA00011738"/>
    </source>
</evidence>
<dbReference type="AlphaFoldDB" id="A0A0P7YFW5"/>
<comment type="cofactor">
    <cofactor evidence="16">
        <name>NH4(+)</name>
        <dbReference type="ChEBI" id="CHEBI:28938"/>
    </cofactor>
    <cofactor evidence="16">
        <name>K(+)</name>
        <dbReference type="ChEBI" id="CHEBI:29103"/>
    </cofactor>
    <text evidence="16">A monovalent cation. Ammonium or potassium.</text>
</comment>
<dbReference type="InterPro" id="IPR004619">
    <property type="entry name" value="Type_III_PanK"/>
</dbReference>
<dbReference type="CDD" id="cd24015">
    <property type="entry name" value="ASKHA_NBD_PanK-III"/>
    <property type="match status" value="1"/>
</dbReference>
<comment type="similarity">
    <text evidence="14 16">Belongs to the type III pantothenate kinase family.</text>
</comment>
<dbReference type="UniPathway" id="UPA00241">
    <property type="reaction ID" value="UER00352"/>
</dbReference>
<evidence type="ECO:0000256" key="2">
    <source>
        <dbReference type="ARBA" id="ARBA00001958"/>
    </source>
</evidence>
<gene>
    <name evidence="17" type="primary">coaX-2</name>
    <name evidence="16" type="synonym">coaX</name>
    <name evidence="17" type="ORF">HLUCCX10_12760</name>
</gene>
<keyword evidence="10 16" id="KW-0418">Kinase</keyword>
<feature type="binding site" evidence="16">
    <location>
        <position position="168"/>
    </location>
    <ligand>
        <name>substrate</name>
    </ligand>
</feature>
<evidence type="ECO:0000256" key="9">
    <source>
        <dbReference type="ARBA" id="ARBA00022741"/>
    </source>
</evidence>
<keyword evidence="9 16" id="KW-0547">Nucleotide-binding</keyword>
<organism evidence="17 18">
    <name type="scientific">Algoriphagus marincola HL-49</name>
    <dbReference type="NCBI Taxonomy" id="1305737"/>
    <lineage>
        <taxon>Bacteria</taxon>
        <taxon>Pseudomonadati</taxon>
        <taxon>Bacteroidota</taxon>
        <taxon>Cytophagia</taxon>
        <taxon>Cytophagales</taxon>
        <taxon>Cyclobacteriaceae</taxon>
        <taxon>Algoriphagus</taxon>
    </lineage>
</organism>
<dbReference type="PATRIC" id="fig|1305737.6.peg.3209"/>
<evidence type="ECO:0000256" key="16">
    <source>
        <dbReference type="HAMAP-Rule" id="MF_01274"/>
    </source>
</evidence>
<evidence type="ECO:0000256" key="12">
    <source>
        <dbReference type="ARBA" id="ARBA00022958"/>
    </source>
</evidence>
<dbReference type="SUPFAM" id="SSF53067">
    <property type="entry name" value="Actin-like ATPase domain"/>
    <property type="match status" value="2"/>
</dbReference>
<keyword evidence="11 16" id="KW-0067">ATP-binding</keyword>
<evidence type="ECO:0000256" key="11">
    <source>
        <dbReference type="ARBA" id="ARBA00022840"/>
    </source>
</evidence>
<dbReference type="eggNOG" id="COG1521">
    <property type="taxonomic scope" value="Bacteria"/>
</dbReference>
<evidence type="ECO:0000256" key="14">
    <source>
        <dbReference type="ARBA" id="ARBA00038036"/>
    </source>
</evidence>
<dbReference type="GO" id="GO:0005737">
    <property type="term" value="C:cytoplasm"/>
    <property type="evidence" value="ECO:0007669"/>
    <property type="project" value="UniProtKB-SubCell"/>
</dbReference>
<feature type="binding site" evidence="16">
    <location>
        <position position="82"/>
    </location>
    <ligand>
        <name>substrate</name>
    </ligand>
</feature>
<dbReference type="HAMAP" id="MF_01274">
    <property type="entry name" value="Pantothen_kinase_3"/>
    <property type="match status" value="1"/>
</dbReference>
<dbReference type="PANTHER" id="PTHR34265:SF1">
    <property type="entry name" value="TYPE III PANTOTHENATE KINASE"/>
    <property type="match status" value="1"/>
</dbReference>
<dbReference type="GO" id="GO:0005524">
    <property type="term" value="F:ATP binding"/>
    <property type="evidence" value="ECO:0007669"/>
    <property type="project" value="UniProtKB-UniRule"/>
</dbReference>
<accession>A0A0P7YFW5</accession>
<dbReference type="Pfam" id="PF03309">
    <property type="entry name" value="Pan_kinase"/>
    <property type="match status" value="1"/>
</dbReference>
<evidence type="ECO:0000256" key="4">
    <source>
        <dbReference type="ARBA" id="ARBA00005225"/>
    </source>
</evidence>
<dbReference type="OrthoDB" id="9804707at2"/>
<dbReference type="NCBIfam" id="TIGR00671">
    <property type="entry name" value="baf"/>
    <property type="match status" value="1"/>
</dbReference>
<evidence type="ECO:0000256" key="8">
    <source>
        <dbReference type="ARBA" id="ARBA00022679"/>
    </source>
</evidence>
<dbReference type="STRING" id="1305737.GCA_000526355_02984"/>
<dbReference type="GO" id="GO:0046872">
    <property type="term" value="F:metal ion binding"/>
    <property type="evidence" value="ECO:0007669"/>
    <property type="project" value="UniProtKB-KW"/>
</dbReference>
<comment type="caution">
    <text evidence="17">The sequence shown here is derived from an EMBL/GenBank/DDBJ whole genome shotgun (WGS) entry which is preliminary data.</text>
</comment>
<feature type="binding site" evidence="16">
    <location>
        <position position="112"/>
    </location>
    <ligand>
        <name>K(+)</name>
        <dbReference type="ChEBI" id="CHEBI:29103"/>
    </ligand>
</feature>
<evidence type="ECO:0000313" key="17">
    <source>
        <dbReference type="EMBL" id="KPQ13529.1"/>
    </source>
</evidence>
<evidence type="ECO:0000256" key="6">
    <source>
        <dbReference type="ARBA" id="ARBA00012102"/>
    </source>
</evidence>
<comment type="subcellular location">
    <subcellularLocation>
        <location evidence="3 16">Cytoplasm</location>
    </subcellularLocation>
</comment>
<comment type="subunit">
    <text evidence="5 16">Homodimer.</text>
</comment>
<evidence type="ECO:0000256" key="1">
    <source>
        <dbReference type="ARBA" id="ARBA00001206"/>
    </source>
</evidence>
<feature type="binding site" evidence="16">
    <location>
        <begin position="7"/>
        <end position="14"/>
    </location>
    <ligand>
        <name>ATP</name>
        <dbReference type="ChEBI" id="CHEBI:30616"/>
    </ligand>
</feature>
<feature type="binding site" evidence="16">
    <location>
        <begin position="89"/>
        <end position="92"/>
    </location>
    <ligand>
        <name>substrate</name>
    </ligand>
</feature>
<protein>
    <recommendedName>
        <fullName evidence="15 16">Type III pantothenate kinase</fullName>
        <ecNumber evidence="6 16">2.7.1.33</ecNumber>
    </recommendedName>
    <alternativeName>
        <fullName evidence="16">PanK-III</fullName>
    </alternativeName>
    <alternativeName>
        <fullName evidence="16">Pantothenic acid kinase</fullName>
    </alternativeName>
</protein>
<evidence type="ECO:0000256" key="3">
    <source>
        <dbReference type="ARBA" id="ARBA00004496"/>
    </source>
</evidence>
<dbReference type="EC" id="2.7.1.33" evidence="6 16"/>
<feature type="active site" description="Proton acceptor" evidence="16">
    <location>
        <position position="91"/>
    </location>
</feature>
<name>A0A0P7YFW5_9BACT</name>
<keyword evidence="12 16" id="KW-0630">Potassium</keyword>
<evidence type="ECO:0000256" key="15">
    <source>
        <dbReference type="ARBA" id="ARBA00040883"/>
    </source>
</evidence>
<keyword evidence="13 16" id="KW-0173">Coenzyme A biosynthesis</keyword>
<keyword evidence="7 16" id="KW-0963">Cytoplasm</keyword>
<dbReference type="PANTHER" id="PTHR34265">
    <property type="entry name" value="TYPE III PANTOTHENATE KINASE"/>
    <property type="match status" value="1"/>
</dbReference>
<dbReference type="InterPro" id="IPR043129">
    <property type="entry name" value="ATPase_NBD"/>
</dbReference>
<comment type="cofactor">
    <cofactor evidence="2">
        <name>K(+)</name>
        <dbReference type="ChEBI" id="CHEBI:29103"/>
    </cofactor>
</comment>
<reference evidence="17 18" key="1">
    <citation type="submission" date="2015-09" db="EMBL/GenBank/DDBJ databases">
        <title>Identification and resolution of microdiversity through metagenomic sequencing of parallel consortia.</title>
        <authorList>
            <person name="Nelson W.C."/>
            <person name="Romine M.F."/>
            <person name="Lindemann S.R."/>
        </authorList>
    </citation>
    <scope>NUCLEOTIDE SEQUENCE [LARGE SCALE GENOMIC DNA]</scope>
    <source>
        <strain evidence="17">HL-49</strain>
    </source>
</reference>
<evidence type="ECO:0000256" key="7">
    <source>
        <dbReference type="ARBA" id="ARBA00022490"/>
    </source>
</evidence>